<evidence type="ECO:0000313" key="8">
    <source>
        <dbReference type="Proteomes" id="UP000002484"/>
    </source>
</evidence>
<protein>
    <submittedName>
        <fullName evidence="7">Membrane protein involved in the export of O-antigen and teichoic acid-like protein</fullName>
    </submittedName>
</protein>
<keyword evidence="2" id="KW-1003">Cell membrane</keyword>
<dbReference type="KEGG" id="fri:FraEuI1c_0133"/>
<keyword evidence="5 6" id="KW-0472">Membrane</keyword>
<feature type="transmembrane region" description="Helical" evidence="6">
    <location>
        <begin position="404"/>
        <end position="425"/>
    </location>
</feature>
<dbReference type="PANTHER" id="PTHR30250">
    <property type="entry name" value="PST FAMILY PREDICTED COLANIC ACID TRANSPORTER"/>
    <property type="match status" value="1"/>
</dbReference>
<feature type="transmembrane region" description="Helical" evidence="6">
    <location>
        <begin position="318"/>
        <end position="343"/>
    </location>
</feature>
<dbReference type="OrthoDB" id="3204886at2"/>
<gene>
    <name evidence="7" type="ordered locus">FraEuI1c_0133</name>
</gene>
<feature type="transmembrane region" description="Helical" evidence="6">
    <location>
        <begin position="276"/>
        <end position="297"/>
    </location>
</feature>
<feature type="transmembrane region" description="Helical" evidence="6">
    <location>
        <begin position="163"/>
        <end position="183"/>
    </location>
</feature>
<evidence type="ECO:0000256" key="6">
    <source>
        <dbReference type="SAM" id="Phobius"/>
    </source>
</evidence>
<feature type="transmembrane region" description="Helical" evidence="6">
    <location>
        <begin position="129"/>
        <end position="151"/>
    </location>
</feature>
<dbReference type="PANTHER" id="PTHR30250:SF11">
    <property type="entry name" value="O-ANTIGEN TRANSPORTER-RELATED"/>
    <property type="match status" value="1"/>
</dbReference>
<keyword evidence="8" id="KW-1185">Reference proteome</keyword>
<evidence type="ECO:0000256" key="1">
    <source>
        <dbReference type="ARBA" id="ARBA00004651"/>
    </source>
</evidence>
<dbReference type="HOGENOM" id="CLU_030866_0_1_11"/>
<dbReference type="EMBL" id="CP002299">
    <property type="protein sequence ID" value="ADP78221.1"/>
    <property type="molecule type" value="Genomic_DNA"/>
</dbReference>
<dbReference type="RefSeq" id="WP_013421344.1">
    <property type="nucleotide sequence ID" value="NC_014666.1"/>
</dbReference>
<sequence>MTSVTDEAAAVAGAEQPRRKMSMLYRNGLAGVANSVLSALLGAGFWVIAARESSTAAVGVGTALVSALMALATLSQMSLGGALSAYLPGAGEHQRALVLRSYGMAVLISVVLGGAFAVAAPRFDHSFHVLAPVGAAIGFTLSVTVWAIFSLQDLVVTSLRKAIWLPLENTTYSLTKFVVLVAMGSGTTALMLLSAWVVPAAIATVVVSSIVFGKLLNKRDPGAEPAALTEAPQLEGYRRFLAGTTLALIFEQLAVTLLPVFIVAGLGTEKGAEFGIAWMLIQALDQFPMILGFSMTVEGAQPGADVRPIHRTLRKRTLAGMGGLVVVGILAAPIITTIFGGAYRHGSTTVLQLLLIGSLGRAVNSLALCAALARRRLAPLIGIHGAIAVMVPIGALILGRWWGLVGVGIAWSVAQSVVALGVLVAERREERSERVDTPPGLRRPAAIEANIETTMRLTPIQRRSR</sequence>
<name>E3J4Q2_PSEI1</name>
<evidence type="ECO:0000313" key="7">
    <source>
        <dbReference type="EMBL" id="ADP78221.1"/>
    </source>
</evidence>
<dbReference type="InterPro" id="IPR050833">
    <property type="entry name" value="Poly_Biosynth_Transport"/>
</dbReference>
<organism evidence="7 8">
    <name type="scientific">Pseudofrankia inefficax (strain DSM 45817 / CECT 9037 / DDB 130130 / EuI1c)</name>
    <name type="common">Frankia inefficax</name>
    <dbReference type="NCBI Taxonomy" id="298654"/>
    <lineage>
        <taxon>Bacteria</taxon>
        <taxon>Bacillati</taxon>
        <taxon>Actinomycetota</taxon>
        <taxon>Actinomycetes</taxon>
        <taxon>Frankiales</taxon>
        <taxon>Frankiaceae</taxon>
        <taxon>Pseudofrankia</taxon>
    </lineage>
</organism>
<keyword evidence="3 6" id="KW-0812">Transmembrane</keyword>
<dbReference type="AlphaFoldDB" id="E3J4Q2"/>
<dbReference type="Proteomes" id="UP000002484">
    <property type="component" value="Chromosome"/>
</dbReference>
<feature type="transmembrane region" description="Helical" evidence="6">
    <location>
        <begin position="189"/>
        <end position="212"/>
    </location>
</feature>
<evidence type="ECO:0000256" key="2">
    <source>
        <dbReference type="ARBA" id="ARBA00022475"/>
    </source>
</evidence>
<dbReference type="GO" id="GO:0005886">
    <property type="term" value="C:plasma membrane"/>
    <property type="evidence" value="ECO:0007669"/>
    <property type="project" value="UniProtKB-SubCell"/>
</dbReference>
<dbReference type="STRING" id="298654.FraEuI1c_0133"/>
<evidence type="ECO:0000256" key="3">
    <source>
        <dbReference type="ARBA" id="ARBA00022692"/>
    </source>
</evidence>
<dbReference type="InParanoid" id="E3J4Q2"/>
<accession>E3J4Q2</accession>
<proteinExistence type="predicted"/>
<feature type="transmembrane region" description="Helical" evidence="6">
    <location>
        <begin position="349"/>
        <end position="373"/>
    </location>
</feature>
<evidence type="ECO:0000256" key="4">
    <source>
        <dbReference type="ARBA" id="ARBA00022989"/>
    </source>
</evidence>
<feature type="transmembrane region" description="Helical" evidence="6">
    <location>
        <begin position="380"/>
        <end position="398"/>
    </location>
</feature>
<feature type="transmembrane region" description="Helical" evidence="6">
    <location>
        <begin position="102"/>
        <end position="123"/>
    </location>
</feature>
<feature type="transmembrane region" description="Helical" evidence="6">
    <location>
        <begin position="28"/>
        <end position="49"/>
    </location>
</feature>
<evidence type="ECO:0000256" key="5">
    <source>
        <dbReference type="ARBA" id="ARBA00023136"/>
    </source>
</evidence>
<comment type="subcellular location">
    <subcellularLocation>
        <location evidence="1">Cell membrane</location>
        <topology evidence="1">Multi-pass membrane protein</topology>
    </subcellularLocation>
</comment>
<feature type="transmembrane region" description="Helical" evidence="6">
    <location>
        <begin position="240"/>
        <end position="264"/>
    </location>
</feature>
<dbReference type="eggNOG" id="COG2244">
    <property type="taxonomic scope" value="Bacteria"/>
</dbReference>
<keyword evidence="4 6" id="KW-1133">Transmembrane helix</keyword>
<reference evidence="7 8" key="1">
    <citation type="submission" date="2010-10" db="EMBL/GenBank/DDBJ databases">
        <title>Complete sequence of Frankia sp. EuI1c.</title>
        <authorList>
            <consortium name="US DOE Joint Genome Institute"/>
            <person name="Lucas S."/>
            <person name="Copeland A."/>
            <person name="Lapidus A."/>
            <person name="Cheng J.-F."/>
            <person name="Bruce D."/>
            <person name="Goodwin L."/>
            <person name="Pitluck S."/>
            <person name="Chertkov O."/>
            <person name="Detter J.C."/>
            <person name="Han C."/>
            <person name="Tapia R."/>
            <person name="Land M."/>
            <person name="Hauser L."/>
            <person name="Jeffries C."/>
            <person name="Kyrpides N."/>
            <person name="Ivanova N."/>
            <person name="Mikhailova N."/>
            <person name="Beauchemin N."/>
            <person name="Sen A."/>
            <person name="Sur S.A."/>
            <person name="Gtari M."/>
            <person name="Wall L."/>
            <person name="Tisa L."/>
            <person name="Woyke T."/>
        </authorList>
    </citation>
    <scope>NUCLEOTIDE SEQUENCE [LARGE SCALE GENOMIC DNA]</scope>
    <source>
        <strain evidence="8">DSM 45817 / CECT 9037 / EuI1c</strain>
    </source>
</reference>